<dbReference type="SUPFAM" id="SSF48452">
    <property type="entry name" value="TPR-like"/>
    <property type="match status" value="1"/>
</dbReference>
<dbReference type="Gene3D" id="1.25.40.10">
    <property type="entry name" value="Tetratricopeptide repeat domain"/>
    <property type="match status" value="1"/>
</dbReference>
<gene>
    <name evidence="3" type="ORF">SE17_22985</name>
</gene>
<protein>
    <recommendedName>
        <fullName evidence="2">Bacterial transcriptional activator domain-containing protein</fullName>
    </recommendedName>
</protein>
<dbReference type="Pfam" id="PF03704">
    <property type="entry name" value="BTAD"/>
    <property type="match status" value="1"/>
</dbReference>
<name>A0A0P9F3N5_9CHLR</name>
<dbReference type="AlphaFoldDB" id="A0A0P9F3N5"/>
<feature type="domain" description="Bacterial transcriptional activator" evidence="2">
    <location>
        <begin position="77"/>
        <end position="222"/>
    </location>
</feature>
<dbReference type="InterPro" id="IPR036388">
    <property type="entry name" value="WH-like_DNA-bd_sf"/>
</dbReference>
<evidence type="ECO:0000256" key="1">
    <source>
        <dbReference type="PROSITE-ProRule" id="PRU00339"/>
    </source>
</evidence>
<dbReference type="GO" id="GO:0006355">
    <property type="term" value="P:regulation of DNA-templated transcription"/>
    <property type="evidence" value="ECO:0007669"/>
    <property type="project" value="InterPro"/>
</dbReference>
<feature type="repeat" description="TPR" evidence="1">
    <location>
        <begin position="179"/>
        <end position="212"/>
    </location>
</feature>
<dbReference type="GO" id="GO:0003677">
    <property type="term" value="F:DNA binding"/>
    <property type="evidence" value="ECO:0007669"/>
    <property type="project" value="InterPro"/>
</dbReference>
<dbReference type="EMBL" id="LJCR01001056">
    <property type="protein sequence ID" value="KPV51131.1"/>
    <property type="molecule type" value="Genomic_DNA"/>
</dbReference>
<evidence type="ECO:0000313" key="4">
    <source>
        <dbReference type="Proteomes" id="UP000050509"/>
    </source>
</evidence>
<dbReference type="SUPFAM" id="SSF46894">
    <property type="entry name" value="C-terminal effector domain of the bipartite response regulators"/>
    <property type="match status" value="1"/>
</dbReference>
<dbReference type="InterPro" id="IPR019734">
    <property type="entry name" value="TPR_rpt"/>
</dbReference>
<dbReference type="PANTHER" id="PTHR35807:SF2">
    <property type="entry name" value="TRANSCRIPTIONAL ACTIVATOR DOMAIN"/>
    <property type="match status" value="1"/>
</dbReference>
<dbReference type="InterPro" id="IPR016032">
    <property type="entry name" value="Sig_transdc_resp-reg_C-effctor"/>
</dbReference>
<dbReference type="Gene3D" id="1.10.10.10">
    <property type="entry name" value="Winged helix-like DNA-binding domain superfamily/Winged helix DNA-binding domain"/>
    <property type="match status" value="1"/>
</dbReference>
<organism evidence="3 4">
    <name type="scientific">Kouleothrix aurantiaca</name>
    <dbReference type="NCBI Taxonomy" id="186479"/>
    <lineage>
        <taxon>Bacteria</taxon>
        <taxon>Bacillati</taxon>
        <taxon>Chloroflexota</taxon>
        <taxon>Chloroflexia</taxon>
        <taxon>Chloroflexales</taxon>
        <taxon>Roseiflexineae</taxon>
        <taxon>Roseiflexaceae</taxon>
        <taxon>Kouleothrix</taxon>
    </lineage>
</organism>
<evidence type="ECO:0000313" key="3">
    <source>
        <dbReference type="EMBL" id="KPV51131.1"/>
    </source>
</evidence>
<dbReference type="InterPro" id="IPR051677">
    <property type="entry name" value="AfsR-DnrI-RedD_regulator"/>
</dbReference>
<dbReference type="PROSITE" id="PS50005">
    <property type="entry name" value="TPR"/>
    <property type="match status" value="1"/>
</dbReference>
<keyword evidence="4" id="KW-1185">Reference proteome</keyword>
<dbReference type="Proteomes" id="UP000050509">
    <property type="component" value="Unassembled WGS sequence"/>
</dbReference>
<evidence type="ECO:0000259" key="2">
    <source>
        <dbReference type="SMART" id="SM01043"/>
    </source>
</evidence>
<comment type="caution">
    <text evidence="3">The sequence shown here is derived from an EMBL/GenBank/DDBJ whole genome shotgun (WGS) entry which is preliminary data.</text>
</comment>
<dbReference type="PANTHER" id="PTHR35807">
    <property type="entry name" value="TRANSCRIPTIONAL REGULATOR REDD-RELATED"/>
    <property type="match status" value="1"/>
</dbReference>
<dbReference type="InterPro" id="IPR011990">
    <property type="entry name" value="TPR-like_helical_dom_sf"/>
</dbReference>
<keyword evidence="1" id="KW-0802">TPR repeat</keyword>
<dbReference type="InterPro" id="IPR005158">
    <property type="entry name" value="BTAD"/>
</dbReference>
<dbReference type="SMART" id="SM01043">
    <property type="entry name" value="BTAD"/>
    <property type="match status" value="1"/>
</dbReference>
<feature type="non-terminal residue" evidence="3">
    <location>
        <position position="1"/>
    </location>
</feature>
<proteinExistence type="predicted"/>
<reference evidence="3 4" key="1">
    <citation type="submission" date="2015-09" db="EMBL/GenBank/DDBJ databases">
        <title>Draft genome sequence of Kouleothrix aurantiaca JCM 19913.</title>
        <authorList>
            <person name="Hemp J."/>
        </authorList>
    </citation>
    <scope>NUCLEOTIDE SEQUENCE [LARGE SCALE GENOMIC DNA]</scope>
    <source>
        <strain evidence="3 4">COM-B</strain>
    </source>
</reference>
<sequence>GRGRAVFKYLLAHHDRAIPRDLLMEMFWPDASTESARNSLNVALYGLRQAFRAATAVNVVQFSDSAYRLAPELHLELDVDQFRRAVQAGRRAEEANDGAAAMAAYQQASALYSGDFMADDLADDWPVVRREQLRDAYLDTLDRLGQLHFAHEQYERCVTLCLQLLTHDACREDAHCRLMRCYSRLGQHHLALRQYQSCAEALQKELGVEPDDTTRQLYERVRRRDTV</sequence>
<accession>A0A0P9F3N5</accession>